<dbReference type="EMBL" id="PQXH01000063">
    <property type="protein sequence ID" value="TGO13789.1"/>
    <property type="molecule type" value="Genomic_DNA"/>
</dbReference>
<proteinExistence type="predicted"/>
<protein>
    <submittedName>
        <fullName evidence="1">Uncharacterized protein</fullName>
    </submittedName>
</protein>
<dbReference type="Proteomes" id="UP000297777">
    <property type="component" value="Unassembled WGS sequence"/>
</dbReference>
<reference evidence="1 2" key="1">
    <citation type="submission" date="2017-12" db="EMBL/GenBank/DDBJ databases">
        <title>Comparative genomics of Botrytis spp.</title>
        <authorList>
            <person name="Valero-Jimenez C.A."/>
            <person name="Tapia P."/>
            <person name="Veloso J."/>
            <person name="Silva-Moreno E."/>
            <person name="Staats M."/>
            <person name="Valdes J.H."/>
            <person name="Van Kan J.A.L."/>
        </authorList>
    </citation>
    <scope>NUCLEOTIDE SEQUENCE [LARGE SCALE GENOMIC DNA]</scope>
    <source>
        <strain evidence="1 2">Bt9001</strain>
    </source>
</reference>
<name>A0A4Z1ER21_9HELO</name>
<keyword evidence="2" id="KW-1185">Reference proteome</keyword>
<sequence length="214" mass="24280">MDASARQDSTTIGKTMGAYTTENSRPFATGGNFTGAILPDVEFLRRAEMIWKCYRRNSYETRDEDKKLFSQNPIQNSYILFSPPTPNRRDPREYFSHAALGNLIPEASLAISSTSKLQAQGSIMRRVLILLEIIEPALLQSRDSPQIDRECLSRSRSFDLESLFRYVRCIFKISSSLLFLSTIFNPSGKRNHGAVKTYAKKAALSVWYPTAHVR</sequence>
<dbReference type="AlphaFoldDB" id="A0A4Z1ER21"/>
<comment type="caution">
    <text evidence="1">The sequence shown here is derived from an EMBL/GenBank/DDBJ whole genome shotgun (WGS) entry which is preliminary data.</text>
</comment>
<accession>A0A4Z1ER21</accession>
<gene>
    <name evidence="1" type="ORF">BTUL_0063g00210</name>
</gene>
<evidence type="ECO:0000313" key="2">
    <source>
        <dbReference type="Proteomes" id="UP000297777"/>
    </source>
</evidence>
<evidence type="ECO:0000313" key="1">
    <source>
        <dbReference type="EMBL" id="TGO13789.1"/>
    </source>
</evidence>
<organism evidence="1 2">
    <name type="scientific">Botrytis tulipae</name>
    <dbReference type="NCBI Taxonomy" id="87230"/>
    <lineage>
        <taxon>Eukaryota</taxon>
        <taxon>Fungi</taxon>
        <taxon>Dikarya</taxon>
        <taxon>Ascomycota</taxon>
        <taxon>Pezizomycotina</taxon>
        <taxon>Leotiomycetes</taxon>
        <taxon>Helotiales</taxon>
        <taxon>Sclerotiniaceae</taxon>
        <taxon>Botrytis</taxon>
    </lineage>
</organism>